<dbReference type="InterPro" id="IPR011701">
    <property type="entry name" value="MFS"/>
</dbReference>
<name>A0A969PS47_9BACI</name>
<dbReference type="SUPFAM" id="SSF103473">
    <property type="entry name" value="MFS general substrate transporter"/>
    <property type="match status" value="1"/>
</dbReference>
<sequence>MSQRLTFIHYFAGSIIWGAGIFLLGFATSLPLFFTGVLIAAIGLPLTGLTRVYLLQTLVPGEKLGRAFSFNAVLLYGSNVLSLSLFGALTAFIDMSYIFIFCGSMMVFCSVLLLLRIVSSEKSGWNPVQTPE</sequence>
<feature type="transmembrane region" description="Helical" evidence="2">
    <location>
        <begin position="7"/>
        <end position="27"/>
    </location>
</feature>
<evidence type="ECO:0000256" key="2">
    <source>
        <dbReference type="SAM" id="Phobius"/>
    </source>
</evidence>
<dbReference type="Gene3D" id="1.20.1250.20">
    <property type="entry name" value="MFS general substrate transporter like domains"/>
    <property type="match status" value="1"/>
</dbReference>
<accession>A0A969PS47</accession>
<gene>
    <name evidence="3" type="ORF">HCN83_17660</name>
</gene>
<evidence type="ECO:0000313" key="4">
    <source>
        <dbReference type="Proteomes" id="UP000752012"/>
    </source>
</evidence>
<evidence type="ECO:0000313" key="3">
    <source>
        <dbReference type="EMBL" id="NJP39402.1"/>
    </source>
</evidence>
<comment type="caution">
    <text evidence="3">The sequence shown here is derived from an EMBL/GenBank/DDBJ whole genome shotgun (WGS) entry which is preliminary data.</text>
</comment>
<dbReference type="Proteomes" id="UP000752012">
    <property type="component" value="Unassembled WGS sequence"/>
</dbReference>
<feature type="transmembrane region" description="Helical" evidence="2">
    <location>
        <begin position="33"/>
        <end position="55"/>
    </location>
</feature>
<feature type="transmembrane region" description="Helical" evidence="2">
    <location>
        <begin position="67"/>
        <end position="89"/>
    </location>
</feature>
<keyword evidence="4" id="KW-1185">Reference proteome</keyword>
<feature type="transmembrane region" description="Helical" evidence="2">
    <location>
        <begin position="95"/>
        <end position="115"/>
    </location>
</feature>
<keyword evidence="2" id="KW-0812">Transmembrane</keyword>
<dbReference type="EMBL" id="JAATHJ010000057">
    <property type="protein sequence ID" value="NJP39402.1"/>
    <property type="molecule type" value="Genomic_DNA"/>
</dbReference>
<dbReference type="Pfam" id="PF07690">
    <property type="entry name" value="MFS_1"/>
    <property type="match status" value="1"/>
</dbReference>
<dbReference type="AlphaFoldDB" id="A0A969PS47"/>
<reference evidence="3 4" key="1">
    <citation type="submission" date="2020-03" db="EMBL/GenBank/DDBJ databases">
        <title>Assessment of the enzymatic potential of alkaline-tolerant lipase obtained from Bacillus luteus H11 (technogenic soil) for the bioremediation of saline soils contaminated with petroleum substances.</title>
        <authorList>
            <person name="Kalwasinska A."/>
        </authorList>
    </citation>
    <scope>NUCLEOTIDE SEQUENCE [LARGE SCALE GENOMIC DNA]</scope>
    <source>
        <strain evidence="3 4">H11</strain>
    </source>
</reference>
<keyword evidence="2" id="KW-1133">Transmembrane helix</keyword>
<dbReference type="GO" id="GO:0022857">
    <property type="term" value="F:transmembrane transporter activity"/>
    <property type="evidence" value="ECO:0007669"/>
    <property type="project" value="InterPro"/>
</dbReference>
<evidence type="ECO:0000256" key="1">
    <source>
        <dbReference type="ARBA" id="ARBA00004651"/>
    </source>
</evidence>
<dbReference type="GO" id="GO:0005886">
    <property type="term" value="C:plasma membrane"/>
    <property type="evidence" value="ECO:0007669"/>
    <property type="project" value="UniProtKB-SubCell"/>
</dbReference>
<comment type="subcellular location">
    <subcellularLocation>
        <location evidence="1">Cell membrane</location>
        <topology evidence="1">Multi-pass membrane protein</topology>
    </subcellularLocation>
</comment>
<organism evidence="3 4">
    <name type="scientific">Alkalicoccus luteus</name>
    <dbReference type="NCBI Taxonomy" id="1237094"/>
    <lineage>
        <taxon>Bacteria</taxon>
        <taxon>Bacillati</taxon>
        <taxon>Bacillota</taxon>
        <taxon>Bacilli</taxon>
        <taxon>Bacillales</taxon>
        <taxon>Bacillaceae</taxon>
        <taxon>Alkalicoccus</taxon>
    </lineage>
</organism>
<proteinExistence type="predicted"/>
<protein>
    <submittedName>
        <fullName evidence="3">MFS transporter</fullName>
    </submittedName>
</protein>
<dbReference type="InterPro" id="IPR036259">
    <property type="entry name" value="MFS_trans_sf"/>
</dbReference>
<keyword evidence="2" id="KW-0472">Membrane</keyword>